<dbReference type="eggNOG" id="COG1585">
    <property type="taxonomic scope" value="Bacteria"/>
</dbReference>
<name>A0A1U9Z1M6_9HYPH</name>
<accession>A0A1U9Z1M6</accession>
<dbReference type="Proteomes" id="UP000191135">
    <property type="component" value="Chromosome"/>
</dbReference>
<sequence length="62" mass="6697">MGRLMFLAAIAGGGYMLYRKFISDAEALSARGEQKRAEQKSGATGTLVQDPVTGEYRVKNAD</sequence>
<dbReference type="AlphaFoldDB" id="A0A1U9Z1M6"/>
<keyword evidence="2" id="KW-1185">Reference proteome</keyword>
<dbReference type="EMBL" id="CP020330">
    <property type="protein sequence ID" value="AQZ51502.1"/>
    <property type="molecule type" value="Genomic_DNA"/>
</dbReference>
<reference evidence="1 2" key="1">
    <citation type="submission" date="2017-03" db="EMBL/GenBank/DDBJ databases">
        <title>Foreign affairs: Plasmid Transfer between Roseobacters and Rhizobia.</title>
        <authorList>
            <person name="Bartling P."/>
            <person name="Bunk B."/>
            <person name="Overmann J."/>
            <person name="Brinkmann H."/>
            <person name="Petersen J."/>
        </authorList>
    </citation>
    <scope>NUCLEOTIDE SEQUENCE [LARGE SCALE GENOMIC DNA]</scope>
    <source>
        <strain evidence="1 2">MACL11</strain>
    </source>
</reference>
<dbReference type="KEGG" id="mmed:Mame_02165"/>
<organism evidence="1 2">
    <name type="scientific">Martelella mediterranea DSM 17316</name>
    <dbReference type="NCBI Taxonomy" id="1122214"/>
    <lineage>
        <taxon>Bacteria</taxon>
        <taxon>Pseudomonadati</taxon>
        <taxon>Pseudomonadota</taxon>
        <taxon>Alphaproteobacteria</taxon>
        <taxon>Hyphomicrobiales</taxon>
        <taxon>Aurantimonadaceae</taxon>
        <taxon>Martelella</taxon>
    </lineage>
</organism>
<protein>
    <submittedName>
        <fullName evidence="1">Uncharacterized protein</fullName>
    </submittedName>
</protein>
<evidence type="ECO:0000313" key="2">
    <source>
        <dbReference type="Proteomes" id="UP000191135"/>
    </source>
</evidence>
<proteinExistence type="predicted"/>
<evidence type="ECO:0000313" key="1">
    <source>
        <dbReference type="EMBL" id="AQZ51502.1"/>
    </source>
</evidence>
<dbReference type="RefSeq" id="WP_018062629.1">
    <property type="nucleotide sequence ID" value="NZ_AQWH01000001.1"/>
</dbReference>
<gene>
    <name evidence="1" type="ORF">Mame_02165</name>
</gene>
<dbReference type="OrthoDB" id="9804139at2"/>
<dbReference type="STRING" id="1122214.Mame_02165"/>